<reference evidence="3" key="1">
    <citation type="journal article" date="2019" name="Int. J. Syst. Evol. Microbiol.">
        <title>The Global Catalogue of Microorganisms (GCM) 10K type strain sequencing project: providing services to taxonomists for standard genome sequencing and annotation.</title>
        <authorList>
            <consortium name="The Broad Institute Genomics Platform"/>
            <consortium name="The Broad Institute Genome Sequencing Center for Infectious Disease"/>
            <person name="Wu L."/>
            <person name="Ma J."/>
        </authorList>
    </citation>
    <scope>NUCLEOTIDE SEQUENCE [LARGE SCALE GENOMIC DNA]</scope>
    <source>
        <strain evidence="3">JCM 17906</strain>
    </source>
</reference>
<dbReference type="PANTHER" id="PTHR42760">
    <property type="entry name" value="SHORT-CHAIN DEHYDROGENASES/REDUCTASES FAMILY MEMBER"/>
    <property type="match status" value="1"/>
</dbReference>
<dbReference type="PANTHER" id="PTHR42760:SF135">
    <property type="entry name" value="BLL7886 PROTEIN"/>
    <property type="match status" value="1"/>
</dbReference>
<dbReference type="InterPro" id="IPR002347">
    <property type="entry name" value="SDR_fam"/>
</dbReference>
<gene>
    <name evidence="2" type="ORF">GCM10023175_35230</name>
</gene>
<dbReference type="PRINTS" id="PR00081">
    <property type="entry name" value="GDHRDH"/>
</dbReference>
<dbReference type="SUPFAM" id="SSF51735">
    <property type="entry name" value="NAD(P)-binding Rossmann-fold domains"/>
    <property type="match status" value="1"/>
</dbReference>
<dbReference type="InterPro" id="IPR036291">
    <property type="entry name" value="NAD(P)-bd_dom_sf"/>
</dbReference>
<name>A0ABP8RVE7_9PSEU</name>
<dbReference type="CDD" id="cd05233">
    <property type="entry name" value="SDR_c"/>
    <property type="match status" value="1"/>
</dbReference>
<dbReference type="Gene3D" id="3.40.50.720">
    <property type="entry name" value="NAD(P)-binding Rossmann-like Domain"/>
    <property type="match status" value="1"/>
</dbReference>
<proteinExistence type="inferred from homology"/>
<organism evidence="2 3">
    <name type="scientific">Pseudonocardia xishanensis</name>
    <dbReference type="NCBI Taxonomy" id="630995"/>
    <lineage>
        <taxon>Bacteria</taxon>
        <taxon>Bacillati</taxon>
        <taxon>Actinomycetota</taxon>
        <taxon>Actinomycetes</taxon>
        <taxon>Pseudonocardiales</taxon>
        <taxon>Pseudonocardiaceae</taxon>
        <taxon>Pseudonocardia</taxon>
    </lineage>
</organism>
<comment type="similarity">
    <text evidence="1">Belongs to the short-chain dehydrogenases/reductases (SDR) family.</text>
</comment>
<dbReference type="Proteomes" id="UP001501598">
    <property type="component" value="Unassembled WGS sequence"/>
</dbReference>
<evidence type="ECO:0000313" key="2">
    <source>
        <dbReference type="EMBL" id="GAA4548592.1"/>
    </source>
</evidence>
<protein>
    <submittedName>
        <fullName evidence="2">SDR family NAD(P)-dependent oxidoreductase</fullName>
    </submittedName>
</protein>
<dbReference type="EMBL" id="BAABGT010000040">
    <property type="protein sequence ID" value="GAA4548592.1"/>
    <property type="molecule type" value="Genomic_DNA"/>
</dbReference>
<evidence type="ECO:0000256" key="1">
    <source>
        <dbReference type="ARBA" id="ARBA00006484"/>
    </source>
</evidence>
<evidence type="ECO:0000313" key="3">
    <source>
        <dbReference type="Proteomes" id="UP001501598"/>
    </source>
</evidence>
<comment type="caution">
    <text evidence="2">The sequence shown here is derived from an EMBL/GenBank/DDBJ whole genome shotgun (WGS) entry which is preliminary data.</text>
</comment>
<dbReference type="RefSeq" id="WP_345419246.1">
    <property type="nucleotide sequence ID" value="NZ_BAABGT010000040.1"/>
</dbReference>
<accession>A0ABP8RVE7</accession>
<dbReference type="Pfam" id="PF13561">
    <property type="entry name" value="adh_short_C2"/>
    <property type="match status" value="1"/>
</dbReference>
<keyword evidence="3" id="KW-1185">Reference proteome</keyword>
<sequence length="253" mass="26060">MDLGLTGMTVLVTGGSRGIGRTVARVLLEEGAAVGICARDPERLAQTVKELGELGPVHGEVADVADAEAVQQVVDRCAAELGGLDGVVANASAGSRRGGDAWRTSFETDLLGLVNVIAAARPHLEGSERGSVVSIATTSALEAGVLPSTDSYAALKAAGLQHALGQARALAPRGVRVNVVSPGPVQFPGGTWEMLRDRAPDLYRSAVDATGLGRLAEPEDVASAVAFLLSPRARHVTGTNLTVDGGFTRRFSY</sequence>